<dbReference type="InterPro" id="IPR009030">
    <property type="entry name" value="Growth_fac_rcpt_cys_sf"/>
</dbReference>
<feature type="domain" description="EGF-like" evidence="33">
    <location>
        <begin position="121"/>
        <end position="158"/>
    </location>
</feature>
<feature type="domain" description="EGF-like" evidence="33">
    <location>
        <begin position="876"/>
        <end position="913"/>
    </location>
</feature>
<dbReference type="GO" id="GO:0050768">
    <property type="term" value="P:negative regulation of neurogenesis"/>
    <property type="evidence" value="ECO:0007669"/>
    <property type="project" value="UniProtKB-ARBA"/>
</dbReference>
<dbReference type="PROSITE" id="PS00022">
    <property type="entry name" value="EGF_1"/>
    <property type="match status" value="27"/>
</dbReference>
<evidence type="ECO:0000256" key="12">
    <source>
        <dbReference type="ARBA" id="ARBA00022753"/>
    </source>
</evidence>
<dbReference type="InterPro" id="IPR024600">
    <property type="entry name" value="Notch_C"/>
</dbReference>
<dbReference type="InterPro" id="IPR008297">
    <property type="entry name" value="Notch"/>
</dbReference>
<feature type="binding site" evidence="27">
    <location>
        <position position="437"/>
    </location>
    <ligand>
        <name>Ca(2+)</name>
        <dbReference type="ChEBI" id="CHEBI:29108"/>
        <label>2</label>
    </ligand>
</feature>
<feature type="disulfide bond" evidence="28 30">
    <location>
        <begin position="422"/>
        <end position="431"/>
    </location>
</feature>
<feature type="domain" description="EGF-like" evidence="33">
    <location>
        <begin position="800"/>
        <end position="836"/>
    </location>
</feature>
<keyword evidence="21" id="KW-0010">Activator</keyword>
<dbReference type="FunFam" id="2.10.25.10:FF:000173">
    <property type="entry name" value="Neurogenic locus notch protein 2"/>
    <property type="match status" value="1"/>
</dbReference>
<dbReference type="GO" id="GO:0048863">
    <property type="term" value="P:stem cell differentiation"/>
    <property type="evidence" value="ECO:0007669"/>
    <property type="project" value="UniProtKB-ARBA"/>
</dbReference>
<feature type="domain" description="EGF-like" evidence="33">
    <location>
        <begin position="434"/>
        <end position="467"/>
    </location>
</feature>
<evidence type="ECO:0000256" key="20">
    <source>
        <dbReference type="ARBA" id="ARBA00023157"/>
    </source>
</evidence>
<dbReference type="SUPFAM" id="SSF57184">
    <property type="entry name" value="Growth factor receptor domain"/>
    <property type="match status" value="2"/>
</dbReference>
<dbReference type="GO" id="GO:0009952">
    <property type="term" value="P:anterior/posterior pattern specification"/>
    <property type="evidence" value="ECO:0007669"/>
    <property type="project" value="UniProtKB-ARBA"/>
</dbReference>
<dbReference type="GO" id="GO:0007435">
    <property type="term" value="P:salivary gland morphogenesis"/>
    <property type="evidence" value="ECO:0007669"/>
    <property type="project" value="UniProtKB-ARBA"/>
</dbReference>
<feature type="disulfide bond" evidence="28">
    <location>
        <begin position="443"/>
        <end position="458"/>
    </location>
</feature>
<feature type="disulfide bond" evidence="30">
    <location>
        <begin position="1179"/>
        <end position="1188"/>
    </location>
</feature>
<evidence type="ECO:0000256" key="9">
    <source>
        <dbReference type="ARBA" id="ARBA00022692"/>
    </source>
</evidence>
<feature type="disulfide bond" evidence="30">
    <location>
        <begin position="750"/>
        <end position="759"/>
    </location>
</feature>
<feature type="disulfide bond" evidence="30">
    <location>
        <begin position="712"/>
        <end position="721"/>
    </location>
</feature>
<dbReference type="GO" id="GO:0007422">
    <property type="term" value="P:peripheral nervous system development"/>
    <property type="evidence" value="ECO:0007669"/>
    <property type="project" value="UniProtKB-ARBA"/>
</dbReference>
<dbReference type="GO" id="GO:0030855">
    <property type="term" value="P:epithelial cell differentiation"/>
    <property type="evidence" value="ECO:0007669"/>
    <property type="project" value="UniProtKB-ARBA"/>
</dbReference>
<feature type="disulfide bond" evidence="30">
    <location>
        <begin position="656"/>
        <end position="673"/>
    </location>
</feature>
<feature type="domain" description="EGF-like" evidence="33">
    <location>
        <begin position="354"/>
        <end position="392"/>
    </location>
</feature>
<keyword evidence="10" id="KW-0732">Signal</keyword>
<evidence type="ECO:0000256" key="27">
    <source>
        <dbReference type="PIRSR" id="PIRSR002279-1"/>
    </source>
</evidence>
<dbReference type="FunFam" id="2.10.25.10:FF:000006">
    <property type="entry name" value="Versican core protein-like isoform 1"/>
    <property type="match status" value="2"/>
</dbReference>
<keyword evidence="8" id="KW-0597">Phosphoprotein</keyword>
<feature type="disulfide bond" evidence="30">
    <location>
        <begin position="826"/>
        <end position="835"/>
    </location>
</feature>
<keyword evidence="7 30" id="KW-0245">EGF-like domain</keyword>
<dbReference type="FunFam" id="2.10.25.10:FF:000031">
    <property type="entry name" value="neurogenic locus notch homolog protein 3"/>
    <property type="match status" value="1"/>
</dbReference>
<dbReference type="InterPro" id="IPR000152">
    <property type="entry name" value="EGF-type_Asp/Asn_hydroxyl_site"/>
</dbReference>
<evidence type="ECO:0000256" key="16">
    <source>
        <dbReference type="ARBA" id="ARBA00022989"/>
    </source>
</evidence>
<evidence type="ECO:0000256" key="26">
    <source>
        <dbReference type="ARBA" id="ARBA00065120"/>
    </source>
</evidence>
<dbReference type="Pfam" id="PF00066">
    <property type="entry name" value="Notch"/>
    <property type="match status" value="3"/>
</dbReference>
<feature type="disulfide bond" evidence="30">
    <location>
        <begin position="1024"/>
        <end position="1033"/>
    </location>
</feature>
<feature type="disulfide bond" evidence="30">
    <location>
        <begin position="227"/>
        <end position="236"/>
    </location>
</feature>
<dbReference type="GO" id="GO:0007219">
    <property type="term" value="P:Notch signaling pathway"/>
    <property type="evidence" value="ECO:0007669"/>
    <property type="project" value="UniProtKB-KW"/>
</dbReference>
<feature type="disulfide bond" evidence="30">
    <location>
        <begin position="69"/>
        <end position="78"/>
    </location>
</feature>
<evidence type="ECO:0000256" key="18">
    <source>
        <dbReference type="ARBA" id="ARBA00023043"/>
    </source>
</evidence>
<evidence type="ECO:0000256" key="14">
    <source>
        <dbReference type="ARBA" id="ARBA00022843"/>
    </source>
</evidence>
<dbReference type="FunFam" id="1.25.40.20:FF:000005">
    <property type="entry name" value="Neurogenic locus notch 1"/>
    <property type="match status" value="1"/>
</dbReference>
<feature type="binding site" evidence="27">
    <location>
        <position position="414"/>
    </location>
    <ligand>
        <name>Ca(2+)</name>
        <dbReference type="ChEBI" id="CHEBI:29108"/>
        <label>1</label>
    </ligand>
</feature>
<feature type="disulfide bond" evidence="30">
    <location>
        <begin position="343"/>
        <end position="352"/>
    </location>
</feature>
<reference evidence="35" key="1">
    <citation type="submission" date="2021-04" db="EMBL/GenBank/DDBJ databases">
        <authorList>
            <consortium name="Wellcome Sanger Institute Data Sharing"/>
        </authorList>
    </citation>
    <scope>NUCLEOTIDE SEQUENCE [LARGE SCALE GENOMIC DNA]</scope>
</reference>
<evidence type="ECO:0000313" key="36">
    <source>
        <dbReference type="Proteomes" id="UP000472265"/>
    </source>
</evidence>
<reference evidence="35" key="2">
    <citation type="submission" date="2025-08" db="UniProtKB">
        <authorList>
            <consortium name="Ensembl"/>
        </authorList>
    </citation>
    <scope>IDENTIFICATION</scope>
</reference>
<feature type="domain" description="EGF-like" evidence="33">
    <location>
        <begin position="1152"/>
        <end position="1189"/>
    </location>
</feature>
<keyword evidence="22" id="KW-0804">Transcription</keyword>
<dbReference type="Proteomes" id="UP000472265">
    <property type="component" value="Chromosome 11"/>
</dbReference>
<dbReference type="InterPro" id="IPR013032">
    <property type="entry name" value="EGF-like_CS"/>
</dbReference>
<dbReference type="GO" id="GO:0009792">
    <property type="term" value="P:embryo development ending in birth or egg hatching"/>
    <property type="evidence" value="ECO:0007669"/>
    <property type="project" value="UniProtKB-ARBA"/>
</dbReference>
<comment type="subunit">
    <text evidence="26">Heterodimer of a C-terminal fragment N(TM) and a N-terminal fragment N(EC) which are probably linked by disulfide bonds. Interacts with MAML1, MAML2 and MAML3 which act as transcriptional coactivators for NOTCH3. Interacts with PSMA1. Interacts with HIF1AN.</text>
</comment>
<dbReference type="PROSITE" id="PS50297">
    <property type="entry name" value="ANK_REP_REGION"/>
    <property type="match status" value="3"/>
</dbReference>
<feature type="domain" description="EGF-like" evidence="33">
    <location>
        <begin position="1036"/>
        <end position="1078"/>
    </location>
</feature>
<feature type="domain" description="LNR" evidence="34">
    <location>
        <begin position="1315"/>
        <end position="1358"/>
    </location>
</feature>
<dbReference type="PANTHER" id="PTHR45836">
    <property type="entry name" value="SLIT HOMOLOG"/>
    <property type="match status" value="1"/>
</dbReference>
<feature type="disulfide bond" evidence="30">
    <location>
        <begin position="1068"/>
        <end position="1077"/>
    </location>
</feature>
<keyword evidence="19 32" id="KW-0472">Membrane</keyword>
<feature type="binding site" evidence="27">
    <location>
        <position position="486"/>
    </location>
    <ligand>
        <name>Ca(2+)</name>
        <dbReference type="ChEBI" id="CHEBI:29108"/>
        <label>3</label>
    </ligand>
</feature>
<evidence type="ECO:0000313" key="35">
    <source>
        <dbReference type="Ensembl" id="ENSSAUP00010045570.1"/>
    </source>
</evidence>
<evidence type="ECO:0000256" key="5">
    <source>
        <dbReference type="ARBA" id="ARBA00022473"/>
    </source>
</evidence>
<feature type="compositionally biased region" description="Low complexity" evidence="31">
    <location>
        <begin position="1914"/>
        <end position="1929"/>
    </location>
</feature>
<dbReference type="SMART" id="SM01334">
    <property type="entry name" value="DUF3454"/>
    <property type="match status" value="1"/>
</dbReference>
<dbReference type="InterPro" id="IPR001881">
    <property type="entry name" value="EGF-like_Ca-bd_dom"/>
</dbReference>
<feature type="region of interest" description="Disordered" evidence="31">
    <location>
        <begin position="1960"/>
        <end position="2047"/>
    </location>
</feature>
<dbReference type="FunFam" id="2.10.25.10:FF:000123">
    <property type="entry name" value="Crumbs homolog 1 (Drosophila)"/>
    <property type="match status" value="1"/>
</dbReference>
<evidence type="ECO:0000256" key="8">
    <source>
        <dbReference type="ARBA" id="ARBA00022553"/>
    </source>
</evidence>
<dbReference type="GO" id="GO:0048646">
    <property type="term" value="P:anatomical structure formation involved in morphogenesis"/>
    <property type="evidence" value="ECO:0007669"/>
    <property type="project" value="UniProtKB-ARBA"/>
</dbReference>
<evidence type="ECO:0000259" key="34">
    <source>
        <dbReference type="PROSITE" id="PS50258"/>
    </source>
</evidence>
<dbReference type="SMART" id="SM00248">
    <property type="entry name" value="ANK"/>
    <property type="match status" value="6"/>
</dbReference>
<dbReference type="GO" id="GO:0007411">
    <property type="term" value="P:axon guidance"/>
    <property type="evidence" value="ECO:0007669"/>
    <property type="project" value="TreeGrafter"/>
</dbReference>
<feature type="domain" description="EGF-like" evidence="33">
    <location>
        <begin position="36"/>
        <end position="79"/>
    </location>
</feature>
<dbReference type="Gene3D" id="3.30.300.320">
    <property type="match status" value="1"/>
</dbReference>
<evidence type="ECO:0000256" key="3">
    <source>
        <dbReference type="ARBA" id="ARBA00004603"/>
    </source>
</evidence>
<dbReference type="PROSITE" id="PS50088">
    <property type="entry name" value="ANK_REPEAT"/>
    <property type="match status" value="4"/>
</dbReference>
<feature type="region of interest" description="Disordered" evidence="31">
    <location>
        <begin position="1590"/>
        <end position="1612"/>
    </location>
</feature>
<evidence type="ECO:0000256" key="29">
    <source>
        <dbReference type="PROSITE-ProRule" id="PRU00023"/>
    </source>
</evidence>
<feature type="domain" description="EGF-like" evidence="33">
    <location>
        <begin position="317"/>
        <end position="353"/>
    </location>
</feature>
<organism evidence="35 36">
    <name type="scientific">Sparus aurata</name>
    <name type="common">Gilthead sea bream</name>
    <dbReference type="NCBI Taxonomy" id="8175"/>
    <lineage>
        <taxon>Eukaryota</taxon>
        <taxon>Metazoa</taxon>
        <taxon>Chordata</taxon>
        <taxon>Craniata</taxon>
        <taxon>Vertebrata</taxon>
        <taxon>Euteleostomi</taxon>
        <taxon>Actinopterygii</taxon>
        <taxon>Neopterygii</taxon>
        <taxon>Teleostei</taxon>
        <taxon>Neoteleostei</taxon>
        <taxon>Acanthomorphata</taxon>
        <taxon>Eupercaria</taxon>
        <taxon>Spariformes</taxon>
        <taxon>Sparidae</taxon>
        <taxon>Sparus</taxon>
    </lineage>
</organism>
<feature type="disulfide bond" evidence="28">
    <location>
        <begin position="398"/>
        <end position="411"/>
    </location>
</feature>
<dbReference type="FunFam" id="2.10.25.10:FF:000122">
    <property type="entry name" value="Protein crumbs homolog 2"/>
    <property type="match status" value="1"/>
</dbReference>
<dbReference type="GO" id="GO:0048568">
    <property type="term" value="P:embryonic organ development"/>
    <property type="evidence" value="ECO:0007669"/>
    <property type="project" value="UniProtKB-ARBA"/>
</dbReference>
<dbReference type="Gene3D" id="3.30.70.3310">
    <property type="match status" value="1"/>
</dbReference>
<dbReference type="PANTHER" id="PTHR45836:SF15">
    <property type="entry name" value="NEUROGENIC LOCUS NOTCH HOMOLOG PROTEIN 2"/>
    <property type="match status" value="1"/>
</dbReference>
<feature type="disulfide bond" evidence="30">
    <location>
        <begin position="363"/>
        <end position="380"/>
    </location>
</feature>
<keyword evidence="23" id="KW-0675">Receptor</keyword>
<dbReference type="PROSITE" id="PS00010">
    <property type="entry name" value="ASX_HYDROXYL"/>
    <property type="match status" value="16"/>
</dbReference>
<feature type="transmembrane region" description="Helical" evidence="32">
    <location>
        <begin position="1476"/>
        <end position="1499"/>
    </location>
</feature>
<feature type="disulfide bond" evidence="30">
    <location>
        <begin position="1089"/>
        <end position="1106"/>
    </location>
</feature>
<dbReference type="FunFam" id="3.30.300.320:FF:000001">
    <property type="entry name" value="Neurogenic locus notch 1"/>
    <property type="match status" value="1"/>
</dbReference>
<dbReference type="GO" id="GO:0005509">
    <property type="term" value="F:calcium ion binding"/>
    <property type="evidence" value="ECO:0007669"/>
    <property type="project" value="InterPro"/>
</dbReference>
<dbReference type="Ensembl" id="ENSSAUT00010047908.1">
    <property type="protein sequence ID" value="ENSSAUP00010045570.1"/>
    <property type="gene ID" value="ENSSAUG00010017240.1"/>
</dbReference>
<evidence type="ECO:0000256" key="30">
    <source>
        <dbReference type="PROSITE-ProRule" id="PRU00076"/>
    </source>
</evidence>
<dbReference type="GO" id="GO:0043005">
    <property type="term" value="C:neuron projection"/>
    <property type="evidence" value="ECO:0007669"/>
    <property type="project" value="UniProtKB-ARBA"/>
</dbReference>
<evidence type="ECO:0000256" key="23">
    <source>
        <dbReference type="ARBA" id="ARBA00023170"/>
    </source>
</evidence>
<feature type="domain" description="EGF-like" evidence="33">
    <location>
        <begin position="923"/>
        <end position="958"/>
    </location>
</feature>
<dbReference type="GO" id="GO:0005634">
    <property type="term" value="C:nucleus"/>
    <property type="evidence" value="ECO:0007669"/>
    <property type="project" value="UniProtKB-SubCell"/>
</dbReference>
<dbReference type="InterPro" id="IPR002110">
    <property type="entry name" value="Ankyrin_rpt"/>
</dbReference>
<dbReference type="Pfam" id="PF00008">
    <property type="entry name" value="EGF"/>
    <property type="match status" value="16"/>
</dbReference>
<feature type="disulfide bond" evidence="30">
    <location>
        <begin position="635"/>
        <end position="644"/>
    </location>
</feature>
<dbReference type="GO" id="GO:0043235">
    <property type="term" value="C:receptor complex"/>
    <property type="evidence" value="ECO:0007669"/>
    <property type="project" value="TreeGrafter"/>
</dbReference>
<feature type="disulfide bond" evidence="28">
    <location>
        <begin position="478"/>
        <end position="493"/>
    </location>
</feature>
<dbReference type="PROSITE" id="PS01186">
    <property type="entry name" value="EGF_2"/>
    <property type="match status" value="22"/>
</dbReference>
<keyword evidence="6" id="KW-1003">Cell membrane</keyword>
<feature type="compositionally biased region" description="Polar residues" evidence="31">
    <location>
        <begin position="1996"/>
        <end position="2012"/>
    </location>
</feature>
<keyword evidence="27" id="KW-0479">Metal-binding</keyword>
<feature type="binding site" evidence="27">
    <location>
        <position position="434"/>
    </location>
    <ligand>
        <name>Ca(2+)</name>
        <dbReference type="ChEBI" id="CHEBI:29108"/>
        <label>2</label>
    </ligand>
</feature>
<dbReference type="SMART" id="SM00004">
    <property type="entry name" value="NL"/>
    <property type="match status" value="3"/>
</dbReference>
<dbReference type="SUPFAM" id="SSF48403">
    <property type="entry name" value="Ankyrin repeat"/>
    <property type="match status" value="1"/>
</dbReference>
<dbReference type="GO" id="GO:0005886">
    <property type="term" value="C:plasma membrane"/>
    <property type="evidence" value="ECO:0007669"/>
    <property type="project" value="UniProtKB-SubCell"/>
</dbReference>
<dbReference type="FunFam" id="2.10.25.10:FF:000136">
    <property type="entry name" value="Neurogenic locus notch 1"/>
    <property type="match status" value="1"/>
</dbReference>
<dbReference type="FunFam" id="2.10.25.10:FF:000060">
    <property type="entry name" value="Neurogenic locus notch protein 1"/>
    <property type="match status" value="1"/>
</dbReference>
<feature type="domain" description="EGF-like" evidence="33">
    <location>
        <begin position="762"/>
        <end position="798"/>
    </location>
</feature>
<dbReference type="FunFam" id="2.10.25.10:FF:000092">
    <property type="entry name" value="Neurogenic locus notch protein 1"/>
    <property type="match status" value="1"/>
</dbReference>
<keyword evidence="13" id="KW-0221">Differentiation</keyword>
<dbReference type="InterPro" id="IPR035993">
    <property type="entry name" value="Notch-like_dom_sf"/>
</dbReference>
<dbReference type="PROSITE" id="PS50026">
    <property type="entry name" value="EGF_3"/>
    <property type="match status" value="29"/>
</dbReference>
<dbReference type="InterPro" id="IPR049883">
    <property type="entry name" value="NOTCH1_EGF-like"/>
</dbReference>
<keyword evidence="9 32" id="KW-0812">Transmembrane</keyword>
<dbReference type="InterPro" id="IPR000800">
    <property type="entry name" value="Notch_dom"/>
</dbReference>
<dbReference type="InterPro" id="IPR051355">
    <property type="entry name" value="Notch/Slit_guidance"/>
</dbReference>
<name>A0A671X9I9_SPAAU</name>
<dbReference type="InterPro" id="IPR018097">
    <property type="entry name" value="EGF_Ca-bd_CS"/>
</dbReference>
<comment type="subcellular location">
    <subcellularLocation>
        <location evidence="2">Cell membrane</location>
        <topology evidence="2">Single-pass type I membrane protein</topology>
    </subcellularLocation>
    <subcellularLocation>
        <location evidence="3">Late endosome</location>
    </subcellularLocation>
    <subcellularLocation>
        <location evidence="1">Nucleus</location>
    </subcellularLocation>
</comment>
<keyword evidence="14" id="KW-0832">Ubl conjugation</keyword>
<evidence type="ECO:0000256" key="13">
    <source>
        <dbReference type="ARBA" id="ARBA00022782"/>
    </source>
</evidence>
<dbReference type="CDD" id="cd00054">
    <property type="entry name" value="EGF_CA"/>
    <property type="match status" value="21"/>
</dbReference>
<feature type="domain" description="EGF-like" evidence="33">
    <location>
        <begin position="82"/>
        <end position="120"/>
    </location>
</feature>
<feature type="domain" description="EGF-like" evidence="33">
    <location>
        <begin position="838"/>
        <end position="874"/>
    </location>
</feature>
<feature type="repeat" description="ANK" evidence="29">
    <location>
        <begin position="1765"/>
        <end position="1797"/>
    </location>
</feature>
<feature type="disulfide bond" evidence="30">
    <location>
        <begin position="1194"/>
        <end position="1204"/>
    </location>
</feature>
<proteinExistence type="inferred from homology"/>
<feature type="disulfide bond" evidence="30">
    <location>
        <begin position="986"/>
        <end position="995"/>
    </location>
</feature>
<dbReference type="PROSITE" id="PS50258">
    <property type="entry name" value="LNR"/>
    <property type="match status" value="3"/>
</dbReference>
<dbReference type="Gene3D" id="1.25.40.20">
    <property type="entry name" value="Ankyrin repeat-containing domain"/>
    <property type="match status" value="1"/>
</dbReference>
<feature type="disulfide bond" evidence="30">
    <location>
        <begin position="1215"/>
        <end position="1224"/>
    </location>
</feature>
<feature type="disulfide bond" evidence="28">
    <location>
        <begin position="460"/>
        <end position="466"/>
    </location>
</feature>
<feature type="domain" description="EGF-like" evidence="33">
    <location>
        <begin position="960"/>
        <end position="996"/>
    </location>
</feature>
<feature type="disulfide bond" evidence="28">
    <location>
        <begin position="405"/>
        <end position="420"/>
    </location>
</feature>
<keyword evidence="27" id="KW-0106">Calcium</keyword>
<dbReference type="SMART" id="SM01338">
    <property type="entry name" value="NOD"/>
    <property type="match status" value="1"/>
</dbReference>
<feature type="domain" description="EGF-like" evidence="33">
    <location>
        <begin position="277"/>
        <end position="315"/>
    </location>
</feature>
<feature type="disulfide bond" evidence="28 30">
    <location>
        <begin position="495"/>
        <end position="504"/>
    </location>
</feature>
<dbReference type="FunFam" id="2.10.25.10:FF:000246">
    <property type="entry name" value="EGF-like repeat and discoidin I-like domain-containing protein 3"/>
    <property type="match status" value="1"/>
</dbReference>
<dbReference type="Pfam" id="PF07645">
    <property type="entry name" value="EGF_CA"/>
    <property type="match status" value="3"/>
</dbReference>
<dbReference type="GO" id="GO:0010001">
    <property type="term" value="P:glial cell differentiation"/>
    <property type="evidence" value="ECO:0007669"/>
    <property type="project" value="UniProtKB-ARBA"/>
</dbReference>
<dbReference type="PROSITE" id="PS01187">
    <property type="entry name" value="EGF_CA"/>
    <property type="match status" value="6"/>
</dbReference>
<evidence type="ECO:0000256" key="17">
    <source>
        <dbReference type="ARBA" id="ARBA00023015"/>
    </source>
</evidence>
<feature type="region of interest" description="Disordered" evidence="31">
    <location>
        <begin position="1826"/>
        <end position="1893"/>
    </location>
</feature>
<evidence type="ECO:0000256" key="1">
    <source>
        <dbReference type="ARBA" id="ARBA00004123"/>
    </source>
</evidence>
<reference evidence="35" key="3">
    <citation type="submission" date="2025-09" db="UniProtKB">
        <authorList>
            <consortium name="Ensembl"/>
        </authorList>
    </citation>
    <scope>IDENTIFICATION</scope>
</reference>
<feature type="disulfide bond" evidence="28">
    <location>
        <begin position="473"/>
        <end position="484"/>
    </location>
</feature>
<feature type="region of interest" description="Disordered" evidence="31">
    <location>
        <begin position="1914"/>
        <end position="1935"/>
    </location>
</feature>
<feature type="domain" description="EGF-like" evidence="33">
    <location>
        <begin position="469"/>
        <end position="505"/>
    </location>
</feature>
<gene>
    <name evidence="35" type="primary">notch2</name>
</gene>
<feature type="disulfide bond" evidence="30">
    <location>
        <begin position="305"/>
        <end position="314"/>
    </location>
</feature>
<dbReference type="FunFam" id="2.10.25.10:FF:000127">
    <property type="entry name" value="Neurogenic locus notch protein 1"/>
    <property type="match status" value="1"/>
</dbReference>
<feature type="domain" description="EGF-like" evidence="33">
    <location>
        <begin position="1080"/>
        <end position="1118"/>
    </location>
</feature>
<evidence type="ECO:0000256" key="21">
    <source>
        <dbReference type="ARBA" id="ARBA00023159"/>
    </source>
</evidence>
<dbReference type="FunFam" id="2.10.25.10:FF:000143">
    <property type="entry name" value="Protein crumbs 1"/>
    <property type="match status" value="1"/>
</dbReference>
<feature type="disulfide bond" evidence="30">
    <location>
        <begin position="903"/>
        <end position="912"/>
    </location>
</feature>
<feature type="compositionally biased region" description="Low complexity" evidence="31">
    <location>
        <begin position="2031"/>
        <end position="2046"/>
    </location>
</feature>
<feature type="repeat" description="ANK" evidence="29">
    <location>
        <begin position="1632"/>
        <end position="1664"/>
    </location>
</feature>
<feature type="binding site" evidence="27">
    <location>
        <position position="487"/>
    </location>
    <ligand>
        <name>Ca(2+)</name>
        <dbReference type="ChEBI" id="CHEBI:29108"/>
        <label>3</label>
    </ligand>
</feature>
<keyword evidence="18 29" id="KW-0040">ANK repeat</keyword>
<feature type="compositionally biased region" description="Low complexity" evidence="31">
    <location>
        <begin position="1870"/>
        <end position="1886"/>
    </location>
</feature>
<dbReference type="SUPFAM" id="SSF90193">
    <property type="entry name" value="Notch domain"/>
    <property type="match status" value="3"/>
</dbReference>
<keyword evidence="12" id="KW-0967">Endosome</keyword>
<dbReference type="FunFam" id="2.10.25.10:FF:000327">
    <property type="entry name" value="neurogenic locus notch homolog protein 4"/>
    <property type="match status" value="1"/>
</dbReference>
<dbReference type="GO" id="GO:0042659">
    <property type="term" value="P:regulation of cell fate specification"/>
    <property type="evidence" value="ECO:0007669"/>
    <property type="project" value="UniProtKB-ARBA"/>
</dbReference>
<feature type="domain" description="EGF-like" evidence="33">
    <location>
        <begin position="998"/>
        <end position="1034"/>
    </location>
</feature>
<feature type="binding site" evidence="27">
    <location>
        <position position="435"/>
    </location>
    <ligand>
        <name>Ca(2+)</name>
        <dbReference type="ChEBI" id="CHEBI:29108"/>
        <label>2</label>
    </ligand>
</feature>
<evidence type="ECO:0000256" key="28">
    <source>
        <dbReference type="PIRSR" id="PIRSR002279-2"/>
    </source>
</evidence>
<dbReference type="GO" id="GO:0005770">
    <property type="term" value="C:late endosome"/>
    <property type="evidence" value="ECO:0007669"/>
    <property type="project" value="UniProtKB-SubCell"/>
</dbReference>
<feature type="disulfide bond" evidence="30">
    <location>
        <begin position="110"/>
        <end position="119"/>
    </location>
</feature>
<dbReference type="GO" id="GO:0051240">
    <property type="term" value="P:positive regulation of multicellular organismal process"/>
    <property type="evidence" value="ECO:0007669"/>
    <property type="project" value="UniProtKB-ARBA"/>
</dbReference>
<evidence type="ECO:0000256" key="22">
    <source>
        <dbReference type="ARBA" id="ARBA00023163"/>
    </source>
</evidence>
<feature type="domain" description="EGF-like" evidence="33">
    <location>
        <begin position="1190"/>
        <end position="1225"/>
    </location>
</feature>
<sequence>MDDKAPCVNNATCLTFSNGTEYCRCAPGFLGEYCHHKDPCHPGFCQNGGNCSVSMLAGVPVPGSASCTCPLGYTGQHCQTPQNSTCYPNNPCANNGVCTLLSLDKFKCECTRGWTGLRCEQEDSCLSGPCANGGTCSSLSGGSYTCSCPPGYTGPRCLNDTNECAATPSICQNEGVCVNTPGSYKCNCAPGFTGRNCESSYIPCSPSPCLNGGTCHQTSESSYSCHCLPGFNGTNCENNIDDCPGHQCANGGTCMDGVNTYNCQCPPEWTGQHCTEDVNECRLQPNTCQNGGTCSNLIGSYQCVCVNGWSGADCSENIDDCATAACSPGSTCIDRVASFVCLCPHGKTGLLCHRDDACISNPCREGSQCDTNPISGMFNCNCPPGYVGNTCNIDRDECSIGTNPCEHGGQCVNTDGSFTCNCVRGYSGPRCEQDVNECASSPCQNDGTCLDRIGDYTCICMPGVKCDVEINECNSNPCMSGGTCEDKVNGFRCLCPPTTHGPLCLSGTDHCAPQPCVHGECIEEQHGYVTFYATHVPWSICPYLIQCLYWVTIYRVYSCKAGWVGQHCEQEKNECLSNPCQNGGSCLDRYNGYTCVCLPGFRGVNCEKNIDECASGPCLNQGTCIDLVNSYSCQCSPPFTGKHCEVEQVPCASHPCERGGVCRPSADYTSYTCRCPAGWQGICVEDVNECKKNPCKNSGRCINSQGSYTCKCQQGYSGHNCQTDIDDCSPNPCLNGGSCVDDVGSFSCDCRPGFEGERCETEVDECASQPCRNGAICRDYVNSFVCECRPGFDGILCEHNILECTESSCLNNGTCIDDINTFSCRCRPGFYGTFCEYEQNECDSQPCKNGGTCTDGLGTYRCTCPVGYNGQNCQNYVNLCSQVRCHNGGSCSQTAATSWTCHCTVGWTGLYCDVPNMSCQDFAAREVESVCKNAGRCVNVGNSHKCECQPGYTGSYCDEMVDECKSNPCRNGATCKGYQGTYECKCKPGYQGVNCEYDVDECHSKPCLHGGTCINLINRFTCACPPGTHGIQCEVNDDDCAPKQGSWEPRCLNGGQCMDGVGRYTCSCPPGFVGEHCEGDLNECLSAPCYAPGSLDCVQLVNDYQCRCRLGYTGRHCESMVDLCLSKPCHNGGICSMNMSSVHGYTCSCVSVSYSCEKLRCQNSGRCVVSTTGHLYCQCQQGFSGAHCENQLRCPWPCQNGGTCDPSKYQFSCRCPPHFTGRFCENKLPSSGPPSCPYLQCEQHSGDRVCDDQCNNHECQWDGGDCSLNWQKPWENCTASIPCWDRFKNRQCDKECDNPGCLFDGFECQDLILLCIFRYDRYCADHYGDGICDRSCYTEECGWDGLDCSGDTPADKINGTLVIVVRLQPDELLGDIRGFLRSLGALLHTNLQVKLDEDKKPMVYPYFGVEERSRSKRELEREVIGSVVHLEIDNRECSQSSVECFSNTHEAAKKRWYLDLSLCPPGYTPVDPPKLVLPYLVGLAVVIILLILVLGMLAAKRKHKHGVLWLPDGFLANKNDKRREPTEDKPLLPIAMEGGVDRREWTLQHRKAADITLTPPQADLDADCLDVNVKGPDGFTPLMLASLRNGGGPDCSLHGEEEEESGGDEPGPSVISDLISQGASLLAQTDRTGETALHLAARYARADAAKRLLDAGADPNAHDNMGRTPLHAAVAADAQGVFQILIRNRATELDSRMNDGTTPLILAARLAVEGMVEELIHCHADINAVDDHGKSALHWAAAVNNVEATLVLLKNGANRDMQDNKEETPLFLAAREGSFEAAQVLLDHYSNRDITDHLDRLPRDTAQERMHHDIVRLLDQYNLVHSPHNGPNHMGEAPTGGLPESSVTMSPVDSLESPHSYTGDVSGAVSTTANSPPLLSSPTSRPMLPPVSHMLGQQQGWVGMTKHGYGRQVQVTQSQGQNQAHSQQGPGHLHCSQSMMYQMPEQMSMAHGLPHTLQHAHTVSHGGHSGIEGQSRQLPSYPPMQSPVDKYPTPPSQHSYTTAGSEGTTPGNSAHPPSEHPYLTPSPESPDPWSSSSPHSNSDWSDVTTISKTLLSIIN</sequence>
<dbReference type="SUPFAM" id="SSF57196">
    <property type="entry name" value="EGF/Laminin"/>
    <property type="match status" value="22"/>
</dbReference>
<feature type="disulfide bond" evidence="30">
    <location>
        <begin position="148"/>
        <end position="157"/>
    </location>
</feature>
<keyword evidence="15" id="KW-0914">Notch signaling pathway</keyword>
<feature type="domain" description="EGF-like" evidence="33">
    <location>
        <begin position="3"/>
        <end position="35"/>
    </location>
</feature>
<feature type="disulfide bond" evidence="30">
    <location>
        <begin position="382"/>
        <end position="391"/>
    </location>
</feature>
<comment type="similarity">
    <text evidence="4">Belongs to the NOTCH family.</text>
</comment>
<feature type="domain" description="EGF-like" evidence="33">
    <location>
        <begin position="686"/>
        <end position="722"/>
    </location>
</feature>
<feature type="domain" description="EGF-like" evidence="33">
    <location>
        <begin position="647"/>
        <end position="684"/>
    </location>
</feature>
<evidence type="ECO:0000256" key="24">
    <source>
        <dbReference type="ARBA" id="ARBA00023180"/>
    </source>
</evidence>
<dbReference type="Pfam" id="PF06816">
    <property type="entry name" value="NOD"/>
    <property type="match status" value="1"/>
</dbReference>
<feature type="disulfide bond" evidence="30">
    <location>
        <begin position="1108"/>
        <end position="1117"/>
    </location>
</feature>
<dbReference type="FunFam" id="2.10.25.10:FF:000117">
    <property type="entry name" value="Delta-like protein"/>
    <property type="match status" value="1"/>
</dbReference>
<feature type="binding site" evidence="27">
    <location>
        <position position="451"/>
    </location>
    <ligand>
        <name>Ca(2+)</name>
        <dbReference type="ChEBI" id="CHEBI:29108"/>
        <label>2</label>
    </ligand>
</feature>
<dbReference type="InterPro" id="IPR011656">
    <property type="entry name" value="Notch_NODP_dom"/>
</dbReference>
<evidence type="ECO:0000256" key="7">
    <source>
        <dbReference type="ARBA" id="ARBA00022536"/>
    </source>
</evidence>
<dbReference type="FunFam" id="2.10.25.10:FF:000230">
    <property type="entry name" value="Delta-like protein"/>
    <property type="match status" value="1"/>
</dbReference>
<dbReference type="GO" id="GO:0050877">
    <property type="term" value="P:nervous system process"/>
    <property type="evidence" value="ECO:0007669"/>
    <property type="project" value="UniProtKB-ARBA"/>
</dbReference>
<evidence type="ECO:0000256" key="25">
    <source>
        <dbReference type="ARBA" id="ARBA00023242"/>
    </source>
</evidence>
<dbReference type="FunFam" id="2.10.25.10:FF:000080">
    <property type="entry name" value="Neurogenic locus notch 1"/>
    <property type="match status" value="1"/>
</dbReference>
<keyword evidence="11" id="KW-0677">Repeat</keyword>
<evidence type="ECO:0000256" key="31">
    <source>
        <dbReference type="SAM" id="MobiDB-lite"/>
    </source>
</evidence>
<feature type="domain" description="LNR" evidence="34">
    <location>
        <begin position="1236"/>
        <end position="1276"/>
    </location>
</feature>
<feature type="disulfide bond" evidence="30">
    <location>
        <begin position="265"/>
        <end position="274"/>
    </location>
</feature>
<evidence type="ECO:0000259" key="33">
    <source>
        <dbReference type="PROSITE" id="PS50026"/>
    </source>
</evidence>
<dbReference type="PIRSF" id="PIRSF002279">
    <property type="entry name" value="Notch"/>
    <property type="match status" value="1"/>
</dbReference>
<feature type="disulfide bond" evidence="28">
    <location>
        <begin position="438"/>
        <end position="449"/>
    </location>
</feature>
<dbReference type="InterPro" id="IPR010660">
    <property type="entry name" value="Notch_NOD_dom"/>
</dbReference>
<dbReference type="GeneTree" id="ENSGT00940000155030"/>
<evidence type="ECO:0000256" key="32">
    <source>
        <dbReference type="SAM" id="Phobius"/>
    </source>
</evidence>
<dbReference type="FunFam" id="2.10.25.10:FF:000151">
    <property type="entry name" value="FAT atypical cadherin 4"/>
    <property type="match status" value="1"/>
</dbReference>
<feature type="repeat" description="ANK" evidence="29">
    <location>
        <begin position="1732"/>
        <end position="1764"/>
    </location>
</feature>
<feature type="domain" description="EGF-like" evidence="33">
    <location>
        <begin position="160"/>
        <end position="198"/>
    </location>
</feature>
<dbReference type="Gene3D" id="2.10.25.10">
    <property type="entry name" value="Laminin"/>
    <property type="match status" value="30"/>
</dbReference>
<dbReference type="SMART" id="SM00181">
    <property type="entry name" value="EGF"/>
    <property type="match status" value="31"/>
</dbReference>
<keyword evidence="24" id="KW-0325">Glycoprotein</keyword>
<dbReference type="Pfam" id="PF12661">
    <property type="entry name" value="hEGF"/>
    <property type="match status" value="6"/>
</dbReference>
<feature type="binding site" evidence="27">
    <location>
        <position position="472"/>
    </location>
    <ligand>
        <name>Ca(2+)</name>
        <dbReference type="ChEBI" id="CHEBI:29108"/>
        <label>3</label>
    </ligand>
</feature>
<feature type="domain" description="LNR" evidence="34">
    <location>
        <begin position="1277"/>
        <end position="1308"/>
    </location>
</feature>
<feature type="domain" description="EGF-like" evidence="33">
    <location>
        <begin position="724"/>
        <end position="760"/>
    </location>
</feature>
<dbReference type="PRINTS" id="PR01452">
    <property type="entry name" value="LNOTCHREPEAT"/>
</dbReference>
<dbReference type="InterPro" id="IPR036770">
    <property type="entry name" value="Ankyrin_rpt-contain_sf"/>
</dbReference>
<dbReference type="Pfam" id="PF12796">
    <property type="entry name" value="Ank_2"/>
    <property type="match status" value="2"/>
</dbReference>
<feature type="domain" description="EGF-like" evidence="33">
    <location>
        <begin position="200"/>
        <end position="237"/>
    </location>
</feature>
<keyword evidence="25" id="KW-0539">Nucleus</keyword>
<feature type="domain" description="EGF-like" evidence="33">
    <location>
        <begin position="239"/>
        <end position="275"/>
    </location>
</feature>
<keyword evidence="17" id="KW-0805">Transcription regulation</keyword>
<keyword evidence="16 32" id="KW-1133">Transmembrane helix</keyword>
<feature type="disulfide bond" evidence="30">
    <location>
        <begin position="25"/>
        <end position="34"/>
    </location>
</feature>
<feature type="disulfide bond" evidence="30">
    <location>
        <begin position="948"/>
        <end position="957"/>
    </location>
</feature>
<feature type="binding site" evidence="27">
    <location>
        <position position="417"/>
    </location>
    <ligand>
        <name>Ca(2+)</name>
        <dbReference type="ChEBI" id="CHEBI:29108"/>
        <label>1</label>
    </ligand>
</feature>
<dbReference type="GO" id="GO:0009986">
    <property type="term" value="C:cell surface"/>
    <property type="evidence" value="ECO:0007669"/>
    <property type="project" value="TreeGrafter"/>
</dbReference>
<feature type="disulfide bond" evidence="30">
    <location>
        <begin position="864"/>
        <end position="873"/>
    </location>
</feature>
<keyword evidence="36" id="KW-1185">Reference proteome</keyword>
<keyword evidence="5" id="KW-0217">Developmental protein</keyword>
<dbReference type="FunFam" id="2.10.25.10:FF:000146">
    <property type="entry name" value="Putative neurogenic locus notch"/>
    <property type="match status" value="1"/>
</dbReference>
<feature type="repeat" description="ANK" evidence="29">
    <location>
        <begin position="1699"/>
        <end position="1731"/>
    </location>
</feature>
<evidence type="ECO:0000256" key="6">
    <source>
        <dbReference type="ARBA" id="ARBA00022475"/>
    </source>
</evidence>
<dbReference type="InterPro" id="IPR000742">
    <property type="entry name" value="EGF"/>
</dbReference>
<evidence type="ECO:0000256" key="11">
    <source>
        <dbReference type="ARBA" id="ARBA00022737"/>
    </source>
</evidence>
<evidence type="ECO:0000256" key="4">
    <source>
        <dbReference type="ARBA" id="ARBA00005847"/>
    </source>
</evidence>
<feature type="domain" description="EGF-like" evidence="33">
    <location>
        <begin position="394"/>
        <end position="432"/>
    </location>
</feature>
<accession>A0A671X9I9</accession>
<dbReference type="SMART" id="SM00179">
    <property type="entry name" value="EGF_CA"/>
    <property type="match status" value="27"/>
</dbReference>
<dbReference type="GO" id="GO:0031017">
    <property type="term" value="P:exocrine pancreas development"/>
    <property type="evidence" value="ECO:0007669"/>
    <property type="project" value="UniProtKB-ARBA"/>
</dbReference>
<comment type="caution">
    <text evidence="30">Lacks conserved residue(s) required for the propagation of feature annotation.</text>
</comment>
<evidence type="ECO:0000256" key="15">
    <source>
        <dbReference type="ARBA" id="ARBA00022976"/>
    </source>
</evidence>
<evidence type="ECO:0000256" key="19">
    <source>
        <dbReference type="ARBA" id="ARBA00023136"/>
    </source>
</evidence>
<feature type="domain" description="EGF-like" evidence="33">
    <location>
        <begin position="609"/>
        <end position="645"/>
    </location>
</feature>
<feature type="domain" description="EGF-like" evidence="33">
    <location>
        <begin position="571"/>
        <end position="607"/>
    </location>
</feature>
<dbReference type="GO" id="GO:0035282">
    <property type="term" value="P:segmentation"/>
    <property type="evidence" value="ECO:0007669"/>
    <property type="project" value="UniProtKB-ARBA"/>
</dbReference>
<feature type="disulfide bond" evidence="30">
    <location>
        <begin position="188"/>
        <end position="197"/>
    </location>
</feature>
<evidence type="ECO:0000256" key="2">
    <source>
        <dbReference type="ARBA" id="ARBA00004251"/>
    </source>
</evidence>
<dbReference type="FunFam" id="2.10.25.10:FF:000004">
    <property type="entry name" value="Neurogenic locus notch 1"/>
    <property type="match status" value="2"/>
</dbReference>
<dbReference type="PRINTS" id="PR01983">
    <property type="entry name" value="NOTCH"/>
</dbReference>
<evidence type="ECO:0000256" key="10">
    <source>
        <dbReference type="ARBA" id="ARBA00022729"/>
    </source>
</evidence>
<keyword evidence="20 28" id="KW-1015">Disulfide bond</keyword>
<feature type="disulfide bond" evidence="30">
    <location>
        <begin position="788"/>
        <end position="797"/>
    </location>
</feature>
<feature type="disulfide bond" evidence="30">
    <location>
        <begin position="597"/>
        <end position="606"/>
    </location>
</feature>
<dbReference type="SMART" id="SM01339">
    <property type="entry name" value="NODP"/>
    <property type="match status" value="1"/>
</dbReference>
<dbReference type="FunFam" id="2.10.25.10:FF:000125">
    <property type="entry name" value="Neurogenic locus notch protein-like"/>
    <property type="match status" value="1"/>
</dbReference>
<protein>
    <submittedName>
        <fullName evidence="35">Notch receptor 2</fullName>
    </submittedName>
</protein>
<dbReference type="Pfam" id="PF07684">
    <property type="entry name" value="NODP"/>
    <property type="match status" value="1"/>
</dbReference>
<dbReference type="PRINTS" id="PR00010">
    <property type="entry name" value="EGFBLOOD"/>
</dbReference>